<reference evidence="2" key="1">
    <citation type="submission" date="2022-11" db="UniProtKB">
        <authorList>
            <consortium name="WormBaseParasite"/>
        </authorList>
    </citation>
    <scope>IDENTIFICATION</scope>
</reference>
<dbReference type="WBParaSite" id="JU765_v2.g13113.t1">
    <property type="protein sequence ID" value="JU765_v2.g13113.t1"/>
    <property type="gene ID" value="JU765_v2.g13113"/>
</dbReference>
<name>A0AC34Q5N8_9BILA</name>
<organism evidence="1 2">
    <name type="scientific">Panagrolaimus sp. JU765</name>
    <dbReference type="NCBI Taxonomy" id="591449"/>
    <lineage>
        <taxon>Eukaryota</taxon>
        <taxon>Metazoa</taxon>
        <taxon>Ecdysozoa</taxon>
        <taxon>Nematoda</taxon>
        <taxon>Chromadorea</taxon>
        <taxon>Rhabditida</taxon>
        <taxon>Tylenchina</taxon>
        <taxon>Panagrolaimomorpha</taxon>
        <taxon>Panagrolaimoidea</taxon>
        <taxon>Panagrolaimidae</taxon>
        <taxon>Panagrolaimus</taxon>
    </lineage>
</organism>
<proteinExistence type="predicted"/>
<evidence type="ECO:0000313" key="1">
    <source>
        <dbReference type="Proteomes" id="UP000887576"/>
    </source>
</evidence>
<sequence>MQQHAMQHKMPDGSMMQGGHQQHMMMQSTPRPVQRMMVNSQQSHQMNMQQQAMANMHLQQQHKMRMGNQQQQQGMPSQQGYYVTRPMAQPPIKVAQQIQMQQRNDGMRPQQTPPGQTIIVRNNLDAMQQLSQQGSVIIQQQSSQAQHISQPGNAQYIRANFAQPNQIRAVRSSSQLIRTPEGVFRQIRPEGGQTQYIVRQQAPQVAYTVASSSGEQQTYQIVHQSVGQQPSYIQQSVRVMRPPQQQQSHLQMALARPATHVQTSQAGQAPLVVIQQGSSSNVGHDVKPMIVDQTGAELRVGTSTSTLAAVRPLQQIHPGTPVRQVVVPKPIQAPFVSNPVVQVRAPAAKLAPRPPIKKTKAKAKPGEKPPTPLRKMADTSDTMGNATAKSKLISNPNFDRLLASLGVKDSIDSNAKNALCEFAEFYADDLISQLVAAAKHRKVNKIENKDANFVIDQQLRRDPLTEYKKR</sequence>
<dbReference type="Proteomes" id="UP000887576">
    <property type="component" value="Unplaced"/>
</dbReference>
<protein>
    <submittedName>
        <fullName evidence="2">Transcription initiation factor TFIID subunit 12</fullName>
    </submittedName>
</protein>
<evidence type="ECO:0000313" key="2">
    <source>
        <dbReference type="WBParaSite" id="JU765_v2.g13113.t1"/>
    </source>
</evidence>
<accession>A0AC34Q5N8</accession>